<evidence type="ECO:0000313" key="4">
    <source>
        <dbReference type="EMBL" id="EER06051.1"/>
    </source>
</evidence>
<dbReference type="OrthoDB" id="432401at2759"/>
<keyword evidence="1" id="KW-0175">Coiled coil</keyword>
<dbReference type="OMA" id="FLMERWI"/>
<protein>
    <recommendedName>
        <fullName evidence="3">Ternary complex associated domain-containing protein</fullName>
    </recommendedName>
</protein>
<reference evidence="4 5" key="1">
    <citation type="submission" date="2008-07" db="EMBL/GenBank/DDBJ databases">
        <authorList>
            <person name="El-Sayed N."/>
            <person name="Caler E."/>
            <person name="Inman J."/>
            <person name="Amedeo P."/>
            <person name="Hass B."/>
            <person name="Wortman J."/>
        </authorList>
    </citation>
    <scope>NUCLEOTIDE SEQUENCE [LARGE SCALE GENOMIC DNA]</scope>
    <source>
        <strain evidence="5">ATCC 50983 / TXsc</strain>
    </source>
</reference>
<feature type="coiled-coil region" evidence="1">
    <location>
        <begin position="61"/>
        <end position="95"/>
    </location>
</feature>
<dbReference type="PANTHER" id="PTHR36395">
    <property type="entry name" value="RING-H2 ZINC FINGER PROTEIN"/>
    <property type="match status" value="1"/>
</dbReference>
<dbReference type="Gene3D" id="1.25.40.20">
    <property type="entry name" value="Ankyrin repeat-containing domain"/>
    <property type="match status" value="1"/>
</dbReference>
<dbReference type="GeneID" id="9087180"/>
<feature type="compositionally biased region" description="Polar residues" evidence="2">
    <location>
        <begin position="1"/>
        <end position="11"/>
    </location>
</feature>
<dbReference type="InterPro" id="IPR027417">
    <property type="entry name" value="P-loop_NTPase"/>
</dbReference>
<dbReference type="EMBL" id="GG680905">
    <property type="protein sequence ID" value="EER06051.1"/>
    <property type="molecule type" value="Genomic_DNA"/>
</dbReference>
<feature type="region of interest" description="Disordered" evidence="2">
    <location>
        <begin position="747"/>
        <end position="827"/>
    </location>
</feature>
<dbReference type="InterPro" id="IPR049232">
    <property type="entry name" value="DUF6829"/>
</dbReference>
<gene>
    <name evidence="4" type="ORF">Pmar_PMAR028239</name>
</gene>
<dbReference type="Pfam" id="PF19974">
    <property type="entry name" value="TCAD9"/>
    <property type="match status" value="1"/>
</dbReference>
<evidence type="ECO:0000259" key="3">
    <source>
        <dbReference type="Pfam" id="PF19974"/>
    </source>
</evidence>
<accession>C5LBC3</accession>
<dbReference type="InterPro" id="IPR036770">
    <property type="entry name" value="Ankyrin_rpt-contain_sf"/>
</dbReference>
<dbReference type="Proteomes" id="UP000007800">
    <property type="component" value="Unassembled WGS sequence"/>
</dbReference>
<dbReference type="PANTHER" id="PTHR36395:SF1">
    <property type="entry name" value="RING-H2 ZINC FINGER PROTEIN"/>
    <property type="match status" value="1"/>
</dbReference>
<dbReference type="Pfam" id="PF20717">
    <property type="entry name" value="DUF6829"/>
    <property type="match status" value="3"/>
</dbReference>
<evidence type="ECO:0000256" key="2">
    <source>
        <dbReference type="SAM" id="MobiDB-lite"/>
    </source>
</evidence>
<dbReference type="SUPFAM" id="SSF48403">
    <property type="entry name" value="Ankyrin repeat"/>
    <property type="match status" value="1"/>
</dbReference>
<feature type="domain" description="Ternary complex associated" evidence="3">
    <location>
        <begin position="583"/>
        <end position="629"/>
    </location>
</feature>
<name>C5LBC3_PERM5</name>
<feature type="compositionally biased region" description="Basic and acidic residues" evidence="2">
    <location>
        <begin position="12"/>
        <end position="22"/>
    </location>
</feature>
<dbReference type="InterPro" id="IPR045544">
    <property type="entry name" value="TCAD9"/>
</dbReference>
<dbReference type="RefSeq" id="XP_002774235.1">
    <property type="nucleotide sequence ID" value="XM_002774189.1"/>
</dbReference>
<evidence type="ECO:0000256" key="1">
    <source>
        <dbReference type="SAM" id="Coils"/>
    </source>
</evidence>
<feature type="compositionally biased region" description="Polar residues" evidence="2">
    <location>
        <begin position="793"/>
        <end position="805"/>
    </location>
</feature>
<keyword evidence="5" id="KW-1185">Reference proteome</keyword>
<proteinExistence type="predicted"/>
<dbReference type="Gene3D" id="3.40.50.300">
    <property type="entry name" value="P-loop containing nucleotide triphosphate hydrolases"/>
    <property type="match status" value="1"/>
</dbReference>
<organism evidence="5">
    <name type="scientific">Perkinsus marinus (strain ATCC 50983 / TXsc)</name>
    <dbReference type="NCBI Taxonomy" id="423536"/>
    <lineage>
        <taxon>Eukaryota</taxon>
        <taxon>Sar</taxon>
        <taxon>Alveolata</taxon>
        <taxon>Perkinsozoa</taxon>
        <taxon>Perkinsea</taxon>
        <taxon>Perkinsida</taxon>
        <taxon>Perkinsidae</taxon>
        <taxon>Perkinsus</taxon>
    </lineage>
</organism>
<feature type="compositionally biased region" description="Polar residues" evidence="2">
    <location>
        <begin position="752"/>
        <end position="761"/>
    </location>
</feature>
<feature type="compositionally biased region" description="Polar residues" evidence="2">
    <location>
        <begin position="24"/>
        <end position="39"/>
    </location>
</feature>
<dbReference type="SUPFAM" id="SSF56112">
    <property type="entry name" value="Protein kinase-like (PK-like)"/>
    <property type="match status" value="1"/>
</dbReference>
<dbReference type="InParanoid" id="C5LBC3"/>
<dbReference type="InterPro" id="IPR011009">
    <property type="entry name" value="Kinase-like_dom_sf"/>
</dbReference>
<sequence length="2924" mass="326635">MSFQNRGTSSRSSEEYVGDLRSRQGLTTTTTNRGEAQSGTTVLEGLSEKLPASNGSSASVVEKLRAENSKLQTDMLRLVKQNRQLLDENKKLKVQKQVMVHSEEGLRRVLDQDPFVNMSCFGHNNYKNVSDLYFELQHEICWLERDDRGLRRVLDVVIVRLSYKDLVLVESHEQMSDGRVRSRNLLPGVKKRLSETIGAALERWIHKELGLNFDCLKQAAAYSYSEQEADSSLSYPIRVLFRLHEMSYQLIPDALSKEQLARIGLPKGHSFQTSEDLCEAVNDDSDNNADHGAVISRGGSSSCCGYLKSAVHFWGWYQMSSWEAVNSASRQTNAAENIDLSAAIDRALGSHPNRAVYTQLLLRMFGAAFDCTRLSGGFGGGLVLRVQPFDLRGRREEPVIVKLDTKESVETEVANAREVYEVLSDQAARILGEPIYVGDSGAFKLELAGACWHVPELANSSTTLLNTFKDLYIYECEQMLIPDTETPSARRPFGNVSCVISEFFGRGGILQSLRSGGISRQEENTWDFYARKIKGISDERMAEVRTLVSSLYMPAAGQMLPAIKAKVQLVKDTLANMKTPWHALVGLAHGDLNGANIIIDAMDAVWLIDFATSERLPLCTDLAKMEVCMFLEYACIPIAVNMLLNSLQACGPPKMHPKLMSDWLRIDLELAERLYPRLCSLRGSDIALHFAIDAACKDGFADKAPMLKGRLTTDAKVTIDAVRQALQYVDRNLVSTAPRHEGLNSALDCERNTSTTSTVKSSDIAPPGTPLKQLSMPAMCLRPDSGSPLPPSRETTNSSFVSATSDDPREPRPFADAYGTRIGGRSVTNDSSQEFMDIVDGGEELAPLSLEDIAVNPASPDSRLRTGSLLSSAEFEEEAVRYRAMMKSQYAYEVDSISGHQMDVMQACANFRLVPWREGAGHNTMFDIEQCIRRVDDRLNGKCFARQFLVSGAPGSGKSCLLRRLVIYCLNSQNDLLPLVIPVRELAKNYVLLTQHTDERLSTSSSSSAAAAGDNSCCLFDADADGPDPETLLEAWMRSRLGDESSRLYLMRMMLASGRLLILMDGLEEAGSAKCTIEKLLSLLAVNKHRVVCTVREGYLSDHSQESLTASGFEGSSLSLLDAEQCRFVANARLGQASAAKFEDFLNEFRDKVASSPEGVEFINTPACLNMLLCYWEQKHPGSLFWSDSNASFNTMRRIESQPLDEEDLSGPMLPQAPPMLASSPSRMISGLLTPTDDGSQGDPNSLSISDVYRVSMSVLLQRVVMKHQADRAKVKDTVDRYRTLLETIAFFMMVERKNRFSEDDVVRWGLVKSESNSAAWRGLSLSISRGRLPLLARLAGSKETSKLYRFVFASFQDFLASGALTRGLRDEEELPSLEELLGAGSHGDDWWNTFLNMVVDRSPSKFKKLFERRCCNWKPSEHDGDTPLHAAARNRRLTIFVALPQLSECVRKYMNVYNNKGLLPLHEAAKAGNAMACEAMISGGYADLWAQAKYSGWVPLHFAAANHQKAVIDVLLEAARKEGALLGSREGRRVALPKLQVCGHQLAMDIVSKDCTLTDEEFVSRAKKTFPELSYFRGRSDTTPDQSAAVALDPADIEFRRTMGALLSVFWVCADRYDDFVRNQPPSNRLSKENWSHLQRWVRNVVKLTDPQEPDAVDAMLCFMSIHDLGKMKDFREELAPGYQDHDAGLSYILSRSPEVLPSYCRLPDKYQLLIETSLKVDFNFGQFLQAENLPANIKNVKSLLGNKGDVALAFYLFHIFADMAGIMGAKSLDGSMFMTETMFNNFKKGLTTLQLLTHETMNDTYDSFLKLRAKEQGLAFQTPTDRAIIRLACCSRVFDEEGGRAVLDAWNQLEPNEQTKLTDYLNRDGIHKSPGFLIYYMPAFMENARKNPDVGLVLAMRLLLRIYDAAAVEYGVSSEPYGDALHYPGSQSERSASEDSDVITIHIAEVAELARQCDSAVVFKSTFFRIHRAEGDRGKCEGQVRLAPWRLWTSEEKLAALSAFGRENAEFLLGGSCEQTKLLDDFKRIYPELQYFRDTIGNTDCSPDAIHPSATLSDSESEYRRTVCAMLCVYWICTDNYGDFTKNQTPAERLSHESWRRLQWWVKNVVKLTGDPIAVDAMLCFMAIHDLGKIRDIRRDLSPGIRDHDKALLYIIENTPAVLPSYLRLPAFYQKLIHSALTVEFNFGQFLQGENLPANLVKVKTMLGDEGKDALSFYLFHIFVDIAGSSGTRTWEGSLNMDQSLYSTFQDGVNCLEMLTTESVDDVYKSYLTRRARATGADVVNRADFALARLSCQARVSDFSDAEEVTAVWNEGLTPAERSALTEFLTRDGIVGRPGYLVYYAPAFLCNCKRNDSVGLLSAVRMLLKVYETAEDEFGDAALYQDGYVTIHIKDLAILGATYSARMPFDQMKLFLTKINASEAMVEGKPWIPVTDEALLARHRNAGLRLAQDILSNSCTETDFLLQIRSVYPELGYFKGRIDLTPDASASVPLAAAEVESLRTQGAMLSVFWVCSNQYDQFVRGQNPKDRLSERSWQAIRQWITDVVKIKTVRDAELLDAFLCFTAIHDLGKMNDFRADVVPHEIRDHDAALGYIMDHCPEVLPSYKSLSDHYKDLIRTSLRVNFNFGQFLQGENLPANLVGVKRLFKDKTTDAMPFFLFHIFADMSGILGARSLEGSLFMTETMYNNFARGIDALQELQTGSPRDVYDRFLLKRAAESFPKITNRADRAFARLVCLCRIFNPADTRLLQDAFDDLPAAKREELVEHLNRDGIDEKPAYLLYYAPAFMENCKRNPVLGLGPALKLLVRIYELVDEAFKVDSTSPKEEPDDSEVDDNVKTEVAVSSSVGCTTDATGAPCEVEKPTSSSPDHLPGVVTAHLREAADWVKQLRDYSQFSENRLVMQRISPNEAVVHVVSLSVNM</sequence>
<feature type="region of interest" description="Disordered" evidence="2">
    <location>
        <begin position="1"/>
        <end position="39"/>
    </location>
</feature>
<evidence type="ECO:0000313" key="5">
    <source>
        <dbReference type="Proteomes" id="UP000007800"/>
    </source>
</evidence>